<dbReference type="InParanoid" id="A8PWK2"/>
<proteinExistence type="predicted"/>
<dbReference type="SUPFAM" id="SSF50998">
    <property type="entry name" value="Quinoprotein alcohol dehydrogenase-like"/>
    <property type="match status" value="1"/>
</dbReference>
<accession>A8PWK2</accession>
<dbReference type="InterPro" id="IPR039328">
    <property type="entry name" value="WDR89"/>
</dbReference>
<dbReference type="Pfam" id="PF00400">
    <property type="entry name" value="WD40"/>
    <property type="match status" value="2"/>
</dbReference>
<evidence type="ECO:0000313" key="5">
    <source>
        <dbReference type="EMBL" id="EDP44647.1"/>
    </source>
</evidence>
<dbReference type="InterPro" id="IPR011047">
    <property type="entry name" value="Quinoprotein_ADH-like_sf"/>
</dbReference>
<sequence length="462" mass="50008">MRHCERAPPLHAPKPKIFYTMALEVPGDVICPSHAIAGYSCPNENKSYLLQLLTPAASSQHLLALLDDARILMFDKAHLATPLHTIQAGQQESMKALSNIESEKSAWIAASSAGYLAVWDARTNSTAPAMRLVGPSSAPYLSLASSSTYVAAGTELQGSDAYLDIWDLRQAGAPVRTYSEVHSDDITSLVYHPDESMHHGILLSGGMDGLVCATDTNISSEDDAVVSVGNTNASLARVGWAACPDSYTFTPRSSVVDVGMDEHEQALANSAHWNHLGPAYAISNMQTLSLWDADKFDCIKEDIEVRKPTSYRPPWVTDYVIDACAKGPFTRPGSILAPGVHLYVGDQEGGIALLSAEAQGQDQENDIVISWKMHARLPSAEKHSQAHADIVRCIEWDPIHARLFTGGEDGRLLAWSLDASEEPQPPSNASKTKLTDHSSQKSSGRPRPTGLDPAKKRYSPYA</sequence>
<dbReference type="STRING" id="425265.A8PWK2"/>
<keyword evidence="6" id="KW-1185">Reference proteome</keyword>
<protein>
    <submittedName>
        <fullName evidence="5">Uncharacterized protein</fullName>
    </submittedName>
</protein>
<dbReference type="EMBL" id="AAYY01000003">
    <property type="protein sequence ID" value="EDP44647.1"/>
    <property type="molecule type" value="Genomic_DNA"/>
</dbReference>
<dbReference type="AlphaFoldDB" id="A8PWK2"/>
<dbReference type="Proteomes" id="UP000008837">
    <property type="component" value="Unassembled WGS sequence"/>
</dbReference>
<dbReference type="Gene3D" id="2.130.10.10">
    <property type="entry name" value="YVTN repeat-like/Quinoprotein amine dehydrogenase"/>
    <property type="match status" value="2"/>
</dbReference>
<evidence type="ECO:0000256" key="3">
    <source>
        <dbReference type="PROSITE-ProRule" id="PRU00221"/>
    </source>
</evidence>
<dbReference type="GeneID" id="5856166"/>
<dbReference type="OMA" id="HTYTEAH"/>
<reference evidence="5 6" key="1">
    <citation type="journal article" date="2007" name="Proc. Natl. Acad. Sci. U.S.A.">
        <title>Dandruff-associated Malassezia genomes reveal convergent and divergent virulence traits shared with plant and human fungal pathogens.</title>
        <authorList>
            <person name="Xu J."/>
            <person name="Saunders C.W."/>
            <person name="Hu P."/>
            <person name="Grant R.A."/>
            <person name="Boekhout T."/>
            <person name="Kuramae E.E."/>
            <person name="Kronstad J.W."/>
            <person name="Deangelis Y.M."/>
            <person name="Reeder N.L."/>
            <person name="Johnstone K.R."/>
            <person name="Leland M."/>
            <person name="Fieno A.M."/>
            <person name="Begley W.M."/>
            <person name="Sun Y."/>
            <person name="Lacey M.P."/>
            <person name="Chaudhary T."/>
            <person name="Keough T."/>
            <person name="Chu L."/>
            <person name="Sears R."/>
            <person name="Yuan B."/>
            <person name="Dawson T.L.Jr."/>
        </authorList>
    </citation>
    <scope>NUCLEOTIDE SEQUENCE [LARGE SCALE GENOMIC DNA]</scope>
    <source>
        <strain evidence="6">ATCC MYA-4612 / CBS 7966</strain>
    </source>
</reference>
<dbReference type="VEuPathDB" id="FungiDB:MGL_1129"/>
<keyword evidence="1 3" id="KW-0853">WD repeat</keyword>
<dbReference type="SMART" id="SM00320">
    <property type="entry name" value="WD40"/>
    <property type="match status" value="3"/>
</dbReference>
<dbReference type="PANTHER" id="PTHR22889">
    <property type="entry name" value="WD REPEAT-CONTAINING PROTEIN 89"/>
    <property type="match status" value="1"/>
</dbReference>
<dbReference type="OrthoDB" id="25131at2759"/>
<organism evidence="5 6">
    <name type="scientific">Malassezia globosa (strain ATCC MYA-4612 / CBS 7966)</name>
    <name type="common">Dandruff-associated fungus</name>
    <dbReference type="NCBI Taxonomy" id="425265"/>
    <lineage>
        <taxon>Eukaryota</taxon>
        <taxon>Fungi</taxon>
        <taxon>Dikarya</taxon>
        <taxon>Basidiomycota</taxon>
        <taxon>Ustilaginomycotina</taxon>
        <taxon>Malasseziomycetes</taxon>
        <taxon>Malasseziales</taxon>
        <taxon>Malasseziaceae</taxon>
        <taxon>Malassezia</taxon>
    </lineage>
</organism>
<evidence type="ECO:0000256" key="4">
    <source>
        <dbReference type="SAM" id="MobiDB-lite"/>
    </source>
</evidence>
<dbReference type="PROSITE" id="PS50294">
    <property type="entry name" value="WD_REPEATS_REGION"/>
    <property type="match status" value="1"/>
</dbReference>
<dbReference type="InterPro" id="IPR015943">
    <property type="entry name" value="WD40/YVTN_repeat-like_dom_sf"/>
</dbReference>
<dbReference type="KEGG" id="mgl:MGL_1129"/>
<name>A8PWK2_MALGO</name>
<evidence type="ECO:0000256" key="2">
    <source>
        <dbReference type="ARBA" id="ARBA00022737"/>
    </source>
</evidence>
<comment type="caution">
    <text evidence="5">The sequence shown here is derived from an EMBL/GenBank/DDBJ whole genome shotgun (WGS) entry which is preliminary data.</text>
</comment>
<dbReference type="PROSITE" id="PS50082">
    <property type="entry name" value="WD_REPEATS_2"/>
    <property type="match status" value="1"/>
</dbReference>
<feature type="region of interest" description="Disordered" evidence="4">
    <location>
        <begin position="418"/>
        <end position="462"/>
    </location>
</feature>
<dbReference type="PANTHER" id="PTHR22889:SF0">
    <property type="entry name" value="WD REPEAT-CONTAINING PROTEIN 89"/>
    <property type="match status" value="1"/>
</dbReference>
<keyword evidence="2" id="KW-0677">Repeat</keyword>
<evidence type="ECO:0000313" key="6">
    <source>
        <dbReference type="Proteomes" id="UP000008837"/>
    </source>
</evidence>
<dbReference type="InterPro" id="IPR001680">
    <property type="entry name" value="WD40_rpt"/>
</dbReference>
<gene>
    <name evidence="5" type="ORF">MGL_1129</name>
</gene>
<feature type="repeat" description="WD" evidence="3">
    <location>
        <begin position="384"/>
        <end position="425"/>
    </location>
</feature>
<evidence type="ECO:0000256" key="1">
    <source>
        <dbReference type="ARBA" id="ARBA00022574"/>
    </source>
</evidence>
<dbReference type="RefSeq" id="XP_001731861.1">
    <property type="nucleotide sequence ID" value="XM_001731809.1"/>
</dbReference>